<dbReference type="AlphaFoldDB" id="A0A9N7Z6T3"/>
<proteinExistence type="predicted"/>
<accession>A0A9N7Z6T3</accession>
<gene>
    <name evidence="1" type="ORF">PLEPLA_LOCUS39644</name>
</gene>
<keyword evidence="2" id="KW-1185">Reference proteome</keyword>
<evidence type="ECO:0000313" key="2">
    <source>
        <dbReference type="Proteomes" id="UP001153269"/>
    </source>
</evidence>
<comment type="caution">
    <text evidence="1">The sequence shown here is derived from an EMBL/GenBank/DDBJ whole genome shotgun (WGS) entry which is preliminary data.</text>
</comment>
<dbReference type="Proteomes" id="UP001153269">
    <property type="component" value="Unassembled WGS sequence"/>
</dbReference>
<protein>
    <submittedName>
        <fullName evidence="1">Uncharacterized protein</fullName>
    </submittedName>
</protein>
<name>A0A9N7Z6T3_PLEPL</name>
<sequence length="108" mass="12227">MASGGQCGSCRRYEGVESIKYKDLVSSLRWRSGGEQGTGMGSEFMGGGLIVNERKRESETKGLGHFAHWHQTITYQPELPRPDSLILPFIRLYNGEMTDEWRGRESDE</sequence>
<organism evidence="1 2">
    <name type="scientific">Pleuronectes platessa</name>
    <name type="common">European plaice</name>
    <dbReference type="NCBI Taxonomy" id="8262"/>
    <lineage>
        <taxon>Eukaryota</taxon>
        <taxon>Metazoa</taxon>
        <taxon>Chordata</taxon>
        <taxon>Craniata</taxon>
        <taxon>Vertebrata</taxon>
        <taxon>Euteleostomi</taxon>
        <taxon>Actinopterygii</taxon>
        <taxon>Neopterygii</taxon>
        <taxon>Teleostei</taxon>
        <taxon>Neoteleostei</taxon>
        <taxon>Acanthomorphata</taxon>
        <taxon>Carangaria</taxon>
        <taxon>Pleuronectiformes</taxon>
        <taxon>Pleuronectoidei</taxon>
        <taxon>Pleuronectidae</taxon>
        <taxon>Pleuronectes</taxon>
    </lineage>
</organism>
<reference evidence="1" key="1">
    <citation type="submission" date="2020-03" db="EMBL/GenBank/DDBJ databases">
        <authorList>
            <person name="Weist P."/>
        </authorList>
    </citation>
    <scope>NUCLEOTIDE SEQUENCE</scope>
</reference>
<dbReference type="EMBL" id="CADEAL010004107">
    <property type="protein sequence ID" value="CAB1451907.1"/>
    <property type="molecule type" value="Genomic_DNA"/>
</dbReference>
<evidence type="ECO:0000313" key="1">
    <source>
        <dbReference type="EMBL" id="CAB1451907.1"/>
    </source>
</evidence>